<evidence type="ECO:0000313" key="2">
    <source>
        <dbReference type="EMBL" id="WDE06731.1"/>
    </source>
</evidence>
<dbReference type="RefSeq" id="WP_152647440.1">
    <property type="nucleotide sequence ID" value="NZ_CP059733.1"/>
</dbReference>
<keyword evidence="1" id="KW-1133">Transmembrane helix</keyword>
<dbReference type="EMBL" id="CP059733">
    <property type="protein sequence ID" value="WDE06731.1"/>
    <property type="molecule type" value="Genomic_DNA"/>
</dbReference>
<sequence>MEAMLGPELYKVFKLSLLVIIIFIGFKDEKWAFSFSLPREGQPMYKLRKGLLIFGLMLLPIKLVQYYG</sequence>
<protein>
    <submittedName>
        <fullName evidence="2">Uncharacterized protein</fullName>
    </submittedName>
</protein>
<reference evidence="2 3" key="2">
    <citation type="journal article" date="2022" name="Mar. Drugs">
        <title>Bioassay-Guided Fractionation Leads to the Detection of Cholic Acid Generated by the Rare Thalassomonas sp.</title>
        <authorList>
            <person name="Pheiffer F."/>
            <person name="Schneider Y.K."/>
            <person name="Hansen E.H."/>
            <person name="Andersen J.H."/>
            <person name="Isaksson J."/>
            <person name="Busche T."/>
            <person name="R C."/>
            <person name="Kalinowski J."/>
            <person name="Zyl L.V."/>
            <person name="Trindade M."/>
        </authorList>
    </citation>
    <scope>NUCLEOTIDE SEQUENCE [LARGE SCALE GENOMIC DNA]</scope>
    <source>
        <strain evidence="2 3">XOM25</strain>
    </source>
</reference>
<proteinExistence type="predicted"/>
<keyword evidence="1" id="KW-0812">Transmembrane</keyword>
<keyword evidence="1" id="KW-0472">Membrane</keyword>
<dbReference type="AlphaFoldDB" id="A0AAE9Z4S3"/>
<name>A0AAE9Z4S3_9GAMM</name>
<keyword evidence="3" id="KW-1185">Reference proteome</keyword>
<evidence type="ECO:0000256" key="1">
    <source>
        <dbReference type="SAM" id="Phobius"/>
    </source>
</evidence>
<feature type="transmembrane region" description="Helical" evidence="1">
    <location>
        <begin position="50"/>
        <end position="67"/>
    </location>
</feature>
<feature type="transmembrane region" description="Helical" evidence="1">
    <location>
        <begin position="12"/>
        <end position="29"/>
    </location>
</feature>
<dbReference type="KEGG" id="tvd:SG34_007455"/>
<gene>
    <name evidence="2" type="ORF">SG34_007455</name>
</gene>
<evidence type="ECO:0000313" key="3">
    <source>
        <dbReference type="Proteomes" id="UP000032352"/>
    </source>
</evidence>
<reference evidence="2 3" key="1">
    <citation type="journal article" date="2015" name="Genome Announc.">
        <title>Draft Genome Sequences of Marine Isolates of Thalassomonas viridans and Thalassomonas actiniarum.</title>
        <authorList>
            <person name="Olonade I."/>
            <person name="van Zyl L.J."/>
            <person name="Trindade M."/>
        </authorList>
    </citation>
    <scope>NUCLEOTIDE SEQUENCE [LARGE SCALE GENOMIC DNA]</scope>
    <source>
        <strain evidence="2 3">XOM25</strain>
    </source>
</reference>
<dbReference type="Proteomes" id="UP000032352">
    <property type="component" value="Chromosome"/>
</dbReference>
<accession>A0AAE9Z4S3</accession>
<organism evidence="2 3">
    <name type="scientific">Thalassomonas viridans</name>
    <dbReference type="NCBI Taxonomy" id="137584"/>
    <lineage>
        <taxon>Bacteria</taxon>
        <taxon>Pseudomonadati</taxon>
        <taxon>Pseudomonadota</taxon>
        <taxon>Gammaproteobacteria</taxon>
        <taxon>Alteromonadales</taxon>
        <taxon>Colwelliaceae</taxon>
        <taxon>Thalassomonas</taxon>
    </lineage>
</organism>